<evidence type="ECO:0000313" key="1">
    <source>
        <dbReference type="EMBL" id="PWH86751.1"/>
    </source>
</evidence>
<dbReference type="AlphaFoldDB" id="A0A2U2XGB4"/>
<accession>A0A2U2XGB4</accession>
<reference evidence="1 2" key="2">
    <citation type="submission" date="2018-05" db="EMBL/GenBank/DDBJ databases">
        <authorList>
            <person name="Lanie J.A."/>
            <person name="Ng W.-L."/>
            <person name="Kazmierczak K.M."/>
            <person name="Andrzejewski T.M."/>
            <person name="Davidsen T.M."/>
            <person name="Wayne K.J."/>
            <person name="Tettelin H."/>
            <person name="Glass J.I."/>
            <person name="Rusch D."/>
            <person name="Podicherti R."/>
            <person name="Tsui H.-C.T."/>
            <person name="Winkler M.E."/>
        </authorList>
    </citation>
    <scope>NUCLEOTIDE SEQUENCE [LARGE SCALE GENOMIC DNA]</scope>
    <source>
        <strain evidence="1 2">C305</strain>
    </source>
</reference>
<gene>
    <name evidence="1" type="ORF">DIT68_00350</name>
</gene>
<sequence length="410" mass="47298">MKRKDITDWLIHFTKDISSKNQTEIYIEDESEEGEYYLDYSNQLPFGHSSLTAFESLKNIVRECGIRYNYSLRNGRTTLFGGSPVICFTEMPLKSFIEYAKERSSDSNSTYGIAIRKKEMYKYGARPVIYGLSKDQDFRYTTNNNFNRTLHSSILPLNEQYRLVTFDLSDKKIDWSHEREWRLKKPKVDSDYIIGEHHSTYQEEVPALNVFSEDSHCSEILLIVSNQSEADELHDIVLAQLDSKGNEYGISFDPKNISLLLLQNISNTSPYPHRIEDLPPEAYYKVDFVSLTPQELSLLMETIEEAKTTITKKASLEFHKTTHLTKMKDGDYADACGEANIHCYNPRDKYLRKMIELGLAYCYGDGYSLDVIGEKDGSQSVSYHEFVANEVCVFINKKLGTSFYAKTYVD</sequence>
<dbReference type="Proteomes" id="UP000245370">
    <property type="component" value="Unassembled WGS sequence"/>
</dbReference>
<name>A0A2U2XGB4_9FLAO</name>
<dbReference type="OrthoDB" id="1099368at2"/>
<reference evidence="1 2" key="1">
    <citation type="submission" date="2018-05" db="EMBL/GenBank/DDBJ databases">
        <title>Brumimicrobium oceani sp. nov., isolated from coastal sediment.</title>
        <authorList>
            <person name="Kou Y."/>
        </authorList>
    </citation>
    <scope>NUCLEOTIDE SEQUENCE [LARGE SCALE GENOMIC DNA]</scope>
    <source>
        <strain evidence="1 2">C305</strain>
    </source>
</reference>
<organism evidence="1 2">
    <name type="scientific">Brumimicrobium oceani</name>
    <dbReference type="NCBI Taxonomy" id="2100725"/>
    <lineage>
        <taxon>Bacteria</taxon>
        <taxon>Pseudomonadati</taxon>
        <taxon>Bacteroidota</taxon>
        <taxon>Flavobacteriia</taxon>
        <taxon>Flavobacteriales</taxon>
        <taxon>Crocinitomicaceae</taxon>
        <taxon>Brumimicrobium</taxon>
    </lineage>
</organism>
<dbReference type="RefSeq" id="WP_109357832.1">
    <property type="nucleotide sequence ID" value="NZ_QFRJ01000001.1"/>
</dbReference>
<dbReference type="EMBL" id="QFRJ01000001">
    <property type="protein sequence ID" value="PWH86751.1"/>
    <property type="molecule type" value="Genomic_DNA"/>
</dbReference>
<evidence type="ECO:0000313" key="2">
    <source>
        <dbReference type="Proteomes" id="UP000245370"/>
    </source>
</evidence>
<keyword evidence="2" id="KW-1185">Reference proteome</keyword>
<protein>
    <submittedName>
        <fullName evidence="1">Uncharacterized protein</fullName>
    </submittedName>
</protein>
<proteinExistence type="predicted"/>
<comment type="caution">
    <text evidence="1">The sequence shown here is derived from an EMBL/GenBank/DDBJ whole genome shotgun (WGS) entry which is preliminary data.</text>
</comment>